<evidence type="ECO:0000313" key="3">
    <source>
        <dbReference type="EMBL" id="CAI9102016.1"/>
    </source>
</evidence>
<feature type="transmembrane region" description="Helical" evidence="2">
    <location>
        <begin position="80"/>
        <end position="101"/>
    </location>
</feature>
<dbReference type="Proteomes" id="UP001161247">
    <property type="component" value="Chromosome 4"/>
</dbReference>
<feature type="transmembrane region" description="Helical" evidence="2">
    <location>
        <begin position="157"/>
        <end position="179"/>
    </location>
</feature>
<feature type="transmembrane region" description="Helical" evidence="2">
    <location>
        <begin position="113"/>
        <end position="134"/>
    </location>
</feature>
<name>A0AAV1D380_OLDCO</name>
<dbReference type="PANTHER" id="PTHR45651">
    <property type="entry name" value="CYCLIC NUCLEOTIDE-GATED ION CHANNEL 15-RELATED-RELATED"/>
    <property type="match status" value="1"/>
</dbReference>
<accession>A0AAV1D380</accession>
<gene>
    <name evidence="3" type="ORF">OLC1_LOCUS11460</name>
</gene>
<dbReference type="GO" id="GO:0016020">
    <property type="term" value="C:membrane"/>
    <property type="evidence" value="ECO:0007669"/>
    <property type="project" value="UniProtKB-SubCell"/>
</dbReference>
<keyword evidence="2" id="KW-1133">Transmembrane helix</keyword>
<keyword evidence="2" id="KW-0472">Membrane</keyword>
<evidence type="ECO:0000256" key="1">
    <source>
        <dbReference type="ARBA" id="ARBA00023303"/>
    </source>
</evidence>
<keyword evidence="1" id="KW-0813">Transport</keyword>
<feature type="transmembrane region" description="Helical" evidence="2">
    <location>
        <begin position="223"/>
        <end position="249"/>
    </location>
</feature>
<reference evidence="3" key="1">
    <citation type="submission" date="2023-03" db="EMBL/GenBank/DDBJ databases">
        <authorList>
            <person name="Julca I."/>
        </authorList>
    </citation>
    <scope>NUCLEOTIDE SEQUENCE</scope>
</reference>
<sequence length="376" mass="42229">MGSNSRSFLDLEQQCYSIITLPSANIRESSRILAMISSTSGRRGSSNVCSLTQNEGSGEVISSISAKKADPSDDQRWDTIFAVCFGIALFLDPLFFYMFVIDNNSKCIDSDKAWKITMCAIRSCIDFIYILHVIRKSCNGYYRNATSSRLICLNPSFILDVLSALPVPQVVIFIIAPQVNAPISSFLRNPLVVGLIPHYINRIINAGKFYLKLPNGSRIFRPASFTGLAFGVFVCVVTINGFGALWYFYTIMRVDACWRISCAKNNCNPDTLKCGAVRVGDYSFLNSSCHFLEPNEMKEPTDFDFGIVLEALQSKVAENRNILQKYIYCNWWSLRNLSSLGESLRTSSYILDNVFAIFISFYGLCLFIFLIQVRAS</sequence>
<protein>
    <submittedName>
        <fullName evidence="3">OLC1v1000201C1</fullName>
    </submittedName>
</protein>
<evidence type="ECO:0000313" key="4">
    <source>
        <dbReference type="Proteomes" id="UP001161247"/>
    </source>
</evidence>
<dbReference type="GO" id="GO:0034220">
    <property type="term" value="P:monoatomic ion transmembrane transport"/>
    <property type="evidence" value="ECO:0007669"/>
    <property type="project" value="UniProtKB-KW"/>
</dbReference>
<keyword evidence="1" id="KW-0407">Ion channel</keyword>
<keyword evidence="4" id="KW-1185">Reference proteome</keyword>
<organism evidence="3 4">
    <name type="scientific">Oldenlandia corymbosa var. corymbosa</name>
    <dbReference type="NCBI Taxonomy" id="529605"/>
    <lineage>
        <taxon>Eukaryota</taxon>
        <taxon>Viridiplantae</taxon>
        <taxon>Streptophyta</taxon>
        <taxon>Embryophyta</taxon>
        <taxon>Tracheophyta</taxon>
        <taxon>Spermatophyta</taxon>
        <taxon>Magnoliopsida</taxon>
        <taxon>eudicotyledons</taxon>
        <taxon>Gunneridae</taxon>
        <taxon>Pentapetalae</taxon>
        <taxon>asterids</taxon>
        <taxon>lamiids</taxon>
        <taxon>Gentianales</taxon>
        <taxon>Rubiaceae</taxon>
        <taxon>Rubioideae</taxon>
        <taxon>Spermacoceae</taxon>
        <taxon>Hedyotis-Oldenlandia complex</taxon>
        <taxon>Oldenlandia</taxon>
    </lineage>
</organism>
<evidence type="ECO:0000256" key="2">
    <source>
        <dbReference type="SAM" id="Phobius"/>
    </source>
</evidence>
<proteinExistence type="predicted"/>
<feature type="transmembrane region" description="Helical" evidence="2">
    <location>
        <begin position="354"/>
        <end position="373"/>
    </location>
</feature>
<keyword evidence="2" id="KW-0812">Transmembrane</keyword>
<dbReference type="PANTHER" id="PTHR45651:SF76">
    <property type="entry name" value="CYCLIC NUCLEOTIDE-GATED ION CHANNEL 1-LIKE"/>
    <property type="match status" value="1"/>
</dbReference>
<dbReference type="AlphaFoldDB" id="A0AAV1D380"/>
<dbReference type="SUPFAM" id="SSF81324">
    <property type="entry name" value="Voltage-gated potassium channels"/>
    <property type="match status" value="1"/>
</dbReference>
<keyword evidence="1" id="KW-0406">Ion transport</keyword>
<dbReference type="EMBL" id="OX459121">
    <property type="protein sequence ID" value="CAI9102016.1"/>
    <property type="molecule type" value="Genomic_DNA"/>
</dbReference>